<reference evidence="1" key="1">
    <citation type="submission" date="2020-09" db="EMBL/GenBank/DDBJ databases">
        <title>Draft Genome Sequence of Paenibacillus sp. WST5.</title>
        <authorList>
            <person name="Bao Z."/>
        </authorList>
    </citation>
    <scope>NUCLEOTIDE SEQUENCE</scope>
    <source>
        <strain evidence="1">WST5</strain>
    </source>
</reference>
<proteinExistence type="predicted"/>
<protein>
    <submittedName>
        <fullName evidence="1">Uncharacterized protein</fullName>
    </submittedName>
</protein>
<dbReference type="AlphaFoldDB" id="A0A926KY38"/>
<organism evidence="1 2">
    <name type="scientific">Paenibacillus sedimenti</name>
    <dbReference type="NCBI Taxonomy" id="2770274"/>
    <lineage>
        <taxon>Bacteria</taxon>
        <taxon>Bacillati</taxon>
        <taxon>Bacillota</taxon>
        <taxon>Bacilli</taxon>
        <taxon>Bacillales</taxon>
        <taxon>Paenibacillaceae</taxon>
        <taxon>Paenibacillus</taxon>
    </lineage>
</organism>
<gene>
    <name evidence="1" type="ORF">ICC18_28940</name>
</gene>
<accession>A0A926KY38</accession>
<dbReference type="Proteomes" id="UP000650466">
    <property type="component" value="Unassembled WGS sequence"/>
</dbReference>
<dbReference type="RefSeq" id="WP_188177860.1">
    <property type="nucleotide sequence ID" value="NZ_JACVVD010000015.1"/>
</dbReference>
<sequence length="71" mass="8681">MIQGYPRLYYDPARELYQTRLELAQIRQIMQQHLMVANEMQVMVRRNHEILTMIYQRNYGAYPPDYPAFNK</sequence>
<comment type="caution">
    <text evidence="1">The sequence shown here is derived from an EMBL/GenBank/DDBJ whole genome shotgun (WGS) entry which is preliminary data.</text>
</comment>
<evidence type="ECO:0000313" key="2">
    <source>
        <dbReference type="Proteomes" id="UP000650466"/>
    </source>
</evidence>
<name>A0A926KY38_9BACL</name>
<evidence type="ECO:0000313" key="1">
    <source>
        <dbReference type="EMBL" id="MBD0384080.1"/>
    </source>
</evidence>
<keyword evidence="2" id="KW-1185">Reference proteome</keyword>
<dbReference type="EMBL" id="JACVVD010000015">
    <property type="protein sequence ID" value="MBD0384080.1"/>
    <property type="molecule type" value="Genomic_DNA"/>
</dbReference>